<protein>
    <submittedName>
        <fullName evidence="1">DUF2442 domain-containing protein</fullName>
    </submittedName>
</protein>
<evidence type="ECO:0000313" key="2">
    <source>
        <dbReference type="Proteomes" id="UP000438914"/>
    </source>
</evidence>
<gene>
    <name evidence="1" type="ORF">FYJ73_02600</name>
</gene>
<dbReference type="Proteomes" id="UP000438914">
    <property type="component" value="Unassembled WGS sequence"/>
</dbReference>
<dbReference type="InterPro" id="IPR018841">
    <property type="entry name" value="DUF2442"/>
</dbReference>
<sequence length="82" mass="9622">MINSQGIMISVLGNDYFLSYNRVPWMKDATIRDVLNVRMEGRDAIAWPDLDVDLEIDSLKHPERYPLVMKRGPFDYIEPNHE</sequence>
<organism evidence="1 2">
    <name type="scientific">Hallella mizrahii</name>
    <dbReference type="NCBI Taxonomy" id="2606637"/>
    <lineage>
        <taxon>Bacteria</taxon>
        <taxon>Pseudomonadati</taxon>
        <taxon>Bacteroidota</taxon>
        <taxon>Bacteroidia</taxon>
        <taxon>Bacteroidales</taxon>
        <taxon>Prevotellaceae</taxon>
        <taxon>Hallella</taxon>
    </lineage>
</organism>
<accession>A0A7K0KCD2</accession>
<dbReference type="EMBL" id="VUNG01000003">
    <property type="protein sequence ID" value="MST83582.1"/>
    <property type="molecule type" value="Genomic_DNA"/>
</dbReference>
<dbReference type="Pfam" id="PF10387">
    <property type="entry name" value="DUF2442"/>
    <property type="match status" value="1"/>
</dbReference>
<dbReference type="Gene3D" id="3.30.2020.40">
    <property type="entry name" value="Uncharacterised protein PF10387, DUF2442"/>
    <property type="match status" value="1"/>
</dbReference>
<dbReference type="RefSeq" id="WP_154533158.1">
    <property type="nucleotide sequence ID" value="NZ_VUNG01000003.1"/>
</dbReference>
<evidence type="ECO:0000313" key="1">
    <source>
        <dbReference type="EMBL" id="MST83582.1"/>
    </source>
</evidence>
<comment type="caution">
    <text evidence="1">The sequence shown here is derived from an EMBL/GenBank/DDBJ whole genome shotgun (WGS) entry which is preliminary data.</text>
</comment>
<name>A0A7K0KCD2_9BACT</name>
<dbReference type="AlphaFoldDB" id="A0A7K0KCD2"/>
<reference evidence="1 2" key="1">
    <citation type="submission" date="2019-08" db="EMBL/GenBank/DDBJ databases">
        <title>In-depth cultivation of the pig gut microbiome towards novel bacterial diversity and tailored functional studies.</title>
        <authorList>
            <person name="Wylensek D."/>
            <person name="Hitch T.C.A."/>
            <person name="Clavel T."/>
        </authorList>
    </citation>
    <scope>NUCLEOTIDE SEQUENCE [LARGE SCALE GENOMIC DNA]</scope>
    <source>
        <strain evidence="1 2">LKV-178-WT-2A</strain>
    </source>
</reference>
<keyword evidence="2" id="KW-1185">Reference proteome</keyword>
<proteinExistence type="predicted"/>